<dbReference type="EMBL" id="FLQP01000011">
    <property type="protein sequence ID" value="SBS61763.1"/>
    <property type="molecule type" value="Genomic_DNA"/>
</dbReference>
<dbReference type="GeneID" id="89593343"/>
<evidence type="ECO:0000313" key="2">
    <source>
        <dbReference type="Proteomes" id="UP000092876"/>
    </source>
</evidence>
<accession>A0A1C3IK09</accession>
<sequence length="249" mass="28987">MPSKPNKQRIEHIELVFEVYSLIPTQRKITVSEIHERLASTGIKRSKRTVQRCLNILTDYLDIEKDDRTLPYSYHRRPQPGVFMGPKESVLLEFAFESLKAALPESYLPSMQGAFAPFLLMDHNQGPRIDIRYTLINQKENYDEALFDKLCLAIYYQREIRLHLNSEQTLQYVCPLGLVLESEALQLIYQFESHVCAIPLNQIQDIYISTFGFTYPKGFSLSEVITPKREPTLIAKCSNNHTRNDHEKY</sequence>
<proteinExistence type="predicted"/>
<protein>
    <recommendedName>
        <fullName evidence="3">WYL domain-containing protein</fullName>
    </recommendedName>
</protein>
<evidence type="ECO:0000313" key="1">
    <source>
        <dbReference type="EMBL" id="SBS61763.1"/>
    </source>
</evidence>
<dbReference type="Proteomes" id="UP000092876">
    <property type="component" value="Unassembled WGS sequence"/>
</dbReference>
<evidence type="ECO:0008006" key="3">
    <source>
        <dbReference type="Google" id="ProtNLM"/>
    </source>
</evidence>
<gene>
    <name evidence="1" type="ORF">VAT7223_00821</name>
</gene>
<organism evidence="1 2">
    <name type="scientific">Vibrio atlanticus</name>
    <dbReference type="NCBI Taxonomy" id="693153"/>
    <lineage>
        <taxon>Bacteria</taxon>
        <taxon>Pseudomonadati</taxon>
        <taxon>Pseudomonadota</taxon>
        <taxon>Gammaproteobacteria</taxon>
        <taxon>Vibrionales</taxon>
        <taxon>Vibrionaceae</taxon>
        <taxon>Vibrio</taxon>
    </lineage>
</organism>
<dbReference type="AlphaFoldDB" id="A0A1C3IK09"/>
<dbReference type="RefSeq" id="WP_065678388.1">
    <property type="nucleotide sequence ID" value="NZ_AP025460.1"/>
</dbReference>
<name>A0A1C3IK09_9VIBR</name>
<reference evidence="2" key="1">
    <citation type="submission" date="2016-06" db="EMBL/GenBank/DDBJ databases">
        <authorList>
            <person name="Rodrigo-Torres Lidia"/>
            <person name="Arahal R.David."/>
        </authorList>
    </citation>
    <scope>NUCLEOTIDE SEQUENCE [LARGE SCALE GENOMIC DNA]</scope>
    <source>
        <strain evidence="2">CECT 7223</strain>
    </source>
</reference>